<dbReference type="PROSITE" id="PS51195">
    <property type="entry name" value="Q_MOTIF"/>
    <property type="match status" value="1"/>
</dbReference>
<dbReference type="PROSITE" id="PS51192">
    <property type="entry name" value="HELICASE_ATP_BIND_1"/>
    <property type="match status" value="1"/>
</dbReference>
<comment type="similarity">
    <text evidence="5 7">Belongs to the DEAD box helicase family.</text>
</comment>
<evidence type="ECO:0000256" key="7">
    <source>
        <dbReference type="RuleBase" id="RU000492"/>
    </source>
</evidence>
<dbReference type="InterPro" id="IPR044742">
    <property type="entry name" value="DEAD/DEAH_RhlB"/>
</dbReference>
<dbReference type="GO" id="GO:0003676">
    <property type="term" value="F:nucleic acid binding"/>
    <property type="evidence" value="ECO:0007669"/>
    <property type="project" value="InterPro"/>
</dbReference>
<name>A0A5A7MXA2_9PROT</name>
<gene>
    <name evidence="11" type="primary">rhlE_1</name>
    <name evidence="11" type="ORF">JCM17845_05970</name>
</gene>
<evidence type="ECO:0000259" key="10">
    <source>
        <dbReference type="PROSITE" id="PS51195"/>
    </source>
</evidence>
<dbReference type="EMBL" id="BKCM01000002">
    <property type="protein sequence ID" value="GEQ99973.1"/>
    <property type="molecule type" value="Genomic_DNA"/>
</dbReference>
<dbReference type="RefSeq" id="WP_150001772.1">
    <property type="nucleotide sequence ID" value="NZ_BKCM01000002.1"/>
</dbReference>
<feature type="domain" description="Helicase ATP-binding" evidence="8">
    <location>
        <begin position="35"/>
        <end position="210"/>
    </location>
</feature>
<evidence type="ECO:0000313" key="11">
    <source>
        <dbReference type="EMBL" id="GEQ99973.1"/>
    </source>
</evidence>
<dbReference type="InterPro" id="IPR001650">
    <property type="entry name" value="Helicase_C-like"/>
</dbReference>
<dbReference type="CDD" id="cd00268">
    <property type="entry name" value="DEADc"/>
    <property type="match status" value="1"/>
</dbReference>
<dbReference type="InterPro" id="IPR014001">
    <property type="entry name" value="Helicase_ATP-bd"/>
</dbReference>
<dbReference type="PANTHER" id="PTHR47959:SF13">
    <property type="entry name" value="ATP-DEPENDENT RNA HELICASE RHLE"/>
    <property type="match status" value="1"/>
</dbReference>
<dbReference type="Pfam" id="PF00270">
    <property type="entry name" value="DEAD"/>
    <property type="match status" value="1"/>
</dbReference>
<feature type="domain" description="DEAD-box RNA helicase Q" evidence="10">
    <location>
        <begin position="4"/>
        <end position="32"/>
    </location>
</feature>
<dbReference type="InterPro" id="IPR027417">
    <property type="entry name" value="P-loop_NTPase"/>
</dbReference>
<evidence type="ECO:0000256" key="3">
    <source>
        <dbReference type="ARBA" id="ARBA00022806"/>
    </source>
</evidence>
<dbReference type="SMART" id="SM00490">
    <property type="entry name" value="HELICc"/>
    <property type="match status" value="1"/>
</dbReference>
<feature type="short sequence motif" description="Q motif" evidence="6">
    <location>
        <begin position="4"/>
        <end position="32"/>
    </location>
</feature>
<dbReference type="CDD" id="cd18787">
    <property type="entry name" value="SF2_C_DEAD"/>
    <property type="match status" value="1"/>
</dbReference>
<dbReference type="GO" id="GO:0005524">
    <property type="term" value="F:ATP binding"/>
    <property type="evidence" value="ECO:0007669"/>
    <property type="project" value="UniProtKB-KW"/>
</dbReference>
<dbReference type="InterPro" id="IPR000629">
    <property type="entry name" value="RNA-helicase_DEAD-box_CS"/>
</dbReference>
<dbReference type="InterPro" id="IPR050079">
    <property type="entry name" value="DEAD_box_RNA_helicase"/>
</dbReference>
<dbReference type="SUPFAM" id="SSF52540">
    <property type="entry name" value="P-loop containing nucleoside triphosphate hydrolases"/>
    <property type="match status" value="2"/>
</dbReference>
<dbReference type="InterPro" id="IPR011545">
    <property type="entry name" value="DEAD/DEAH_box_helicase_dom"/>
</dbReference>
<feature type="domain" description="Helicase C-terminal" evidence="9">
    <location>
        <begin position="237"/>
        <end position="384"/>
    </location>
</feature>
<keyword evidence="3 7" id="KW-0347">Helicase</keyword>
<reference evidence="11 12" key="1">
    <citation type="submission" date="2019-09" db="EMBL/GenBank/DDBJ databases">
        <title>NBRP : Genome information of microbial organism related human and environment.</title>
        <authorList>
            <person name="Hattori M."/>
            <person name="Oshima K."/>
            <person name="Inaba H."/>
            <person name="Suda W."/>
            <person name="Sakamoto M."/>
            <person name="Iino T."/>
            <person name="Kitahara M."/>
            <person name="Oshida Y."/>
            <person name="Iida T."/>
            <person name="Kudo T."/>
            <person name="Itoh T."/>
            <person name="Ohkuma M."/>
        </authorList>
    </citation>
    <scope>NUCLEOTIDE SEQUENCE [LARGE SCALE GENOMIC DNA]</scope>
    <source>
        <strain evidence="11 12">Mie-1</strain>
    </source>
</reference>
<organism evidence="11 12">
    <name type="scientific">Iodidimonas gelatinilytica</name>
    <dbReference type="NCBI Taxonomy" id="1236966"/>
    <lineage>
        <taxon>Bacteria</taxon>
        <taxon>Pseudomonadati</taxon>
        <taxon>Pseudomonadota</taxon>
        <taxon>Alphaproteobacteria</taxon>
        <taxon>Iodidimonadales</taxon>
        <taxon>Iodidimonadaceae</taxon>
        <taxon>Iodidimonas</taxon>
    </lineage>
</organism>
<comment type="caution">
    <text evidence="11">The sequence shown here is derived from an EMBL/GenBank/DDBJ whole genome shotgun (WGS) entry which is preliminary data.</text>
</comment>
<dbReference type="PROSITE" id="PS51194">
    <property type="entry name" value="HELICASE_CTER"/>
    <property type="match status" value="1"/>
</dbReference>
<keyword evidence="2 7" id="KW-0378">Hydrolase</keyword>
<evidence type="ECO:0000256" key="5">
    <source>
        <dbReference type="ARBA" id="ARBA00038437"/>
    </source>
</evidence>
<evidence type="ECO:0000259" key="9">
    <source>
        <dbReference type="PROSITE" id="PS51194"/>
    </source>
</evidence>
<evidence type="ECO:0000313" key="12">
    <source>
        <dbReference type="Proteomes" id="UP000325187"/>
    </source>
</evidence>
<proteinExistence type="inferred from homology"/>
<dbReference type="AlphaFoldDB" id="A0A5A7MXA2"/>
<evidence type="ECO:0000256" key="2">
    <source>
        <dbReference type="ARBA" id="ARBA00022801"/>
    </source>
</evidence>
<keyword evidence="4 7" id="KW-0067">ATP-binding</keyword>
<dbReference type="Proteomes" id="UP000325187">
    <property type="component" value="Unassembled WGS sequence"/>
</dbReference>
<dbReference type="Gene3D" id="3.40.50.300">
    <property type="entry name" value="P-loop containing nucleotide triphosphate hydrolases"/>
    <property type="match status" value="2"/>
</dbReference>
<dbReference type="InterPro" id="IPR014014">
    <property type="entry name" value="RNA_helicase_DEAD_Q_motif"/>
</dbReference>
<dbReference type="GO" id="GO:0003724">
    <property type="term" value="F:RNA helicase activity"/>
    <property type="evidence" value="ECO:0007669"/>
    <property type="project" value="InterPro"/>
</dbReference>
<evidence type="ECO:0000259" key="8">
    <source>
        <dbReference type="PROSITE" id="PS51192"/>
    </source>
</evidence>
<keyword evidence="12" id="KW-1185">Reference proteome</keyword>
<dbReference type="GO" id="GO:0016787">
    <property type="term" value="F:hydrolase activity"/>
    <property type="evidence" value="ECO:0007669"/>
    <property type="project" value="UniProtKB-KW"/>
</dbReference>
<dbReference type="PROSITE" id="PS00039">
    <property type="entry name" value="DEAD_ATP_HELICASE"/>
    <property type="match status" value="1"/>
</dbReference>
<dbReference type="SMART" id="SM00487">
    <property type="entry name" value="DEXDc"/>
    <property type="match status" value="1"/>
</dbReference>
<dbReference type="GO" id="GO:0005829">
    <property type="term" value="C:cytosol"/>
    <property type="evidence" value="ECO:0007669"/>
    <property type="project" value="TreeGrafter"/>
</dbReference>
<dbReference type="PANTHER" id="PTHR47959">
    <property type="entry name" value="ATP-DEPENDENT RNA HELICASE RHLE-RELATED"/>
    <property type="match status" value="1"/>
</dbReference>
<evidence type="ECO:0000256" key="6">
    <source>
        <dbReference type="PROSITE-ProRule" id="PRU00552"/>
    </source>
</evidence>
<protein>
    <submittedName>
        <fullName evidence="11">RNA helicase</fullName>
    </submittedName>
</protein>
<sequence length="435" mass="48177">MTNTTFFDLGIAKGIATNLEKLNITSPTPIQAQAIPPLLERRDVLGIAQTGTGKTAAFSLPLVHLLTEEPAALKPGRTRALVLAPTRELAQQISEAIRQFSKGRRISQAVVVGGVPIGRQVRDVSRGLDILIATPGRLLDLINQKHVRLDVCNFLVLDEADRMLDMGFINDIRKIVALLPKQRQSLLFSATMPTTIQRFADEILKNPARVEVTPETVTVDRIDQQVHHVAQKEKRSYLTKMLADPDMQRVIVFSRTKHGADRIATQLERAGISAESIHGNKSQGARQRALSSFRNGRARILVATDIAARGIDVDNITHVVNFDLPHEPESYVHRIGRTARAGTQGIAISFCDASEYPLLKDIEHLTKRPLTLAGGTPPALADIPRKAKSGPWWWRPQENRLAPQYRPFAKPCETRRFSQSAQCTAQNRLGPLNAF</sequence>
<dbReference type="Pfam" id="PF00271">
    <property type="entry name" value="Helicase_C"/>
    <property type="match status" value="1"/>
</dbReference>
<evidence type="ECO:0000256" key="1">
    <source>
        <dbReference type="ARBA" id="ARBA00022741"/>
    </source>
</evidence>
<evidence type="ECO:0000256" key="4">
    <source>
        <dbReference type="ARBA" id="ARBA00022840"/>
    </source>
</evidence>
<keyword evidence="1 7" id="KW-0547">Nucleotide-binding</keyword>
<accession>A0A5A7MXA2</accession>